<evidence type="ECO:0000313" key="1">
    <source>
        <dbReference type="EMBL" id="MBW0494613.1"/>
    </source>
</evidence>
<name>A0A9Q3D387_9BASI</name>
<proteinExistence type="predicted"/>
<dbReference type="EMBL" id="AVOT02012657">
    <property type="protein sequence ID" value="MBW0494613.1"/>
    <property type="molecule type" value="Genomic_DNA"/>
</dbReference>
<organism evidence="1 2">
    <name type="scientific">Austropuccinia psidii MF-1</name>
    <dbReference type="NCBI Taxonomy" id="1389203"/>
    <lineage>
        <taxon>Eukaryota</taxon>
        <taxon>Fungi</taxon>
        <taxon>Dikarya</taxon>
        <taxon>Basidiomycota</taxon>
        <taxon>Pucciniomycotina</taxon>
        <taxon>Pucciniomycetes</taxon>
        <taxon>Pucciniales</taxon>
        <taxon>Sphaerophragmiaceae</taxon>
        <taxon>Austropuccinia</taxon>
    </lineage>
</organism>
<reference evidence="1" key="1">
    <citation type="submission" date="2021-03" db="EMBL/GenBank/DDBJ databases">
        <title>Draft genome sequence of rust myrtle Austropuccinia psidii MF-1, a brazilian biotype.</title>
        <authorList>
            <person name="Quecine M.C."/>
            <person name="Pachon D.M.R."/>
            <person name="Bonatelli M.L."/>
            <person name="Correr F.H."/>
            <person name="Franceschini L.M."/>
            <person name="Leite T.F."/>
            <person name="Margarido G.R.A."/>
            <person name="Almeida C.A."/>
            <person name="Ferrarezi J.A."/>
            <person name="Labate C.A."/>
        </authorList>
    </citation>
    <scope>NUCLEOTIDE SEQUENCE</scope>
    <source>
        <strain evidence="1">MF-1</strain>
    </source>
</reference>
<accession>A0A9Q3D387</accession>
<keyword evidence="2" id="KW-1185">Reference proteome</keyword>
<sequence>MAQTLPTRVKNPQIEAFSSGQCVQYGRNSYGVCSQGTMKDEPDLSTQIMDGAECIKSIIDVKFNNFDKELKKLTSNINQLRNNDRTSTEWCKVINERLESIPNTCDGIENKCEVQNVHLDSISTNNINDHITILKDHVLDIAHRKNLFDTHF</sequence>
<dbReference type="AlphaFoldDB" id="A0A9Q3D387"/>
<gene>
    <name evidence="1" type="ORF">O181_034328</name>
</gene>
<comment type="caution">
    <text evidence="1">The sequence shown here is derived from an EMBL/GenBank/DDBJ whole genome shotgun (WGS) entry which is preliminary data.</text>
</comment>
<dbReference type="Proteomes" id="UP000765509">
    <property type="component" value="Unassembled WGS sequence"/>
</dbReference>
<evidence type="ECO:0000313" key="2">
    <source>
        <dbReference type="Proteomes" id="UP000765509"/>
    </source>
</evidence>
<protein>
    <submittedName>
        <fullName evidence="1">Uncharacterized protein</fullName>
    </submittedName>
</protein>